<feature type="domain" description="HSF-type DNA-binding" evidence="11">
    <location>
        <begin position="61"/>
        <end position="85"/>
    </location>
</feature>
<dbReference type="GO" id="GO:0003700">
    <property type="term" value="F:DNA-binding transcription factor activity"/>
    <property type="evidence" value="ECO:0007669"/>
    <property type="project" value="InterPro"/>
</dbReference>
<feature type="region of interest" description="Disordered" evidence="10">
    <location>
        <begin position="582"/>
        <end position="602"/>
    </location>
</feature>
<organism evidence="12 13">
    <name type="scientific">Tetradesmus obliquus</name>
    <name type="common">Green alga</name>
    <name type="synonym">Acutodesmus obliquus</name>
    <dbReference type="NCBI Taxonomy" id="3088"/>
    <lineage>
        <taxon>Eukaryota</taxon>
        <taxon>Viridiplantae</taxon>
        <taxon>Chlorophyta</taxon>
        <taxon>core chlorophytes</taxon>
        <taxon>Chlorophyceae</taxon>
        <taxon>CS clade</taxon>
        <taxon>Sphaeropleales</taxon>
        <taxon>Scenedesmaceae</taxon>
        <taxon>Tetradesmus</taxon>
    </lineage>
</organism>
<evidence type="ECO:0000256" key="1">
    <source>
        <dbReference type="ARBA" id="ARBA00004123"/>
    </source>
</evidence>
<keyword evidence="13" id="KW-1185">Reference proteome</keyword>
<sequence length="602" mass="63360">MTGARRGSGSESSSSANQPPPFLTKTYDLVDDVSTDAIVSWSPDGRSFVVWKPPEFSRDLLPRHFKHNNFSSFVRQLNTYGFRKVDPDRWEFANDNFIRGRRDLLKDIHRRKPTQQAGQQQALAPAGQTAIELGHYGGVHDEIESLKRDKNVLMLELVRLRQQQQAADQRMRDMHERLESQEQRQNTIVNFLARVAQNPTVLQQMVSVAQSAGLQRLSSQRGGRKKRRGRSGDESDESGAVPPEQNHAQIIQYQPVNAGEFPDAFLRSLVQSMPGGDVPADFEAAFHSMQLGQGGGAAEPSVLIHEQPNTSFGGGIPSVGLDGITHPGMSAAEAADFSAAADIAAAAAYDGLVADPAVAAAVAAGLPNMLLYGDPLQQQQVQQQQQQQLDPAAAAAAAVPADPGRDYRQTTTITEVPCMATPGAGGSMQRVPSQQRVPMAAGATTVITPGGATTTTMHAASAAAAAAAAAAGGVQVLSPLEVKVESPTAAAAAAAAAAGAGMHLDVQQQPKVDSPEGDLDMGMNDILSNLGTMNSTDLMMTDEMNKDDLWDMLFGQQQGSGAMLSGHSFGVNSGDMGAPDVTALGAAEGSPAGAAVSSPTLQ</sequence>
<keyword evidence="5" id="KW-0238">DNA-binding</keyword>
<dbReference type="AlphaFoldDB" id="A0A383VF76"/>
<dbReference type="SUPFAM" id="SSF46785">
    <property type="entry name" value="Winged helix' DNA-binding domain"/>
    <property type="match status" value="1"/>
</dbReference>
<dbReference type="Proteomes" id="UP000256970">
    <property type="component" value="Unassembled WGS sequence"/>
</dbReference>
<evidence type="ECO:0000313" key="12">
    <source>
        <dbReference type="EMBL" id="SZX63593.1"/>
    </source>
</evidence>
<dbReference type="Pfam" id="PF00447">
    <property type="entry name" value="HSF_DNA-bind"/>
    <property type="match status" value="1"/>
</dbReference>
<comment type="subcellular location">
    <subcellularLocation>
        <location evidence="1">Nucleus</location>
    </subcellularLocation>
</comment>
<evidence type="ECO:0000313" key="13">
    <source>
        <dbReference type="Proteomes" id="UP000256970"/>
    </source>
</evidence>
<evidence type="ECO:0000256" key="9">
    <source>
        <dbReference type="SAM" id="Coils"/>
    </source>
</evidence>
<reference evidence="12 13" key="1">
    <citation type="submission" date="2016-10" db="EMBL/GenBank/DDBJ databases">
        <authorList>
            <person name="Cai Z."/>
        </authorList>
    </citation>
    <scope>NUCLEOTIDE SEQUENCE [LARGE SCALE GENOMIC DNA]</scope>
</reference>
<dbReference type="SMART" id="SM00415">
    <property type="entry name" value="HSF"/>
    <property type="match status" value="1"/>
</dbReference>
<dbReference type="InterPro" id="IPR036388">
    <property type="entry name" value="WH-like_DNA-bd_sf"/>
</dbReference>
<accession>A0A383VF76</accession>
<evidence type="ECO:0000256" key="4">
    <source>
        <dbReference type="ARBA" id="ARBA00023016"/>
    </source>
</evidence>
<evidence type="ECO:0000256" key="5">
    <source>
        <dbReference type="ARBA" id="ARBA00023125"/>
    </source>
</evidence>
<keyword evidence="9" id="KW-0175">Coiled coil</keyword>
<dbReference type="PRINTS" id="PR00056">
    <property type="entry name" value="HSFDOMAIN"/>
</dbReference>
<feature type="region of interest" description="Disordered" evidence="10">
    <location>
        <begin position="1"/>
        <end position="23"/>
    </location>
</feature>
<dbReference type="InterPro" id="IPR000232">
    <property type="entry name" value="HSF_DNA-bd"/>
</dbReference>
<keyword evidence="7" id="KW-0539">Nucleus</keyword>
<name>A0A383VF76_TETOB</name>
<keyword evidence="2" id="KW-0597">Phosphoprotein</keyword>
<dbReference type="EMBL" id="FNXT01000333">
    <property type="protein sequence ID" value="SZX63593.1"/>
    <property type="molecule type" value="Genomic_DNA"/>
</dbReference>
<keyword evidence="6" id="KW-0804">Transcription</keyword>
<evidence type="ECO:0000256" key="3">
    <source>
        <dbReference type="ARBA" id="ARBA00023015"/>
    </source>
</evidence>
<evidence type="ECO:0000256" key="7">
    <source>
        <dbReference type="ARBA" id="ARBA00023242"/>
    </source>
</evidence>
<evidence type="ECO:0000256" key="2">
    <source>
        <dbReference type="ARBA" id="ARBA00022553"/>
    </source>
</evidence>
<gene>
    <name evidence="12" type="ORF">BQ4739_LOCUS4149</name>
</gene>
<evidence type="ECO:0000256" key="8">
    <source>
        <dbReference type="RuleBase" id="RU004020"/>
    </source>
</evidence>
<proteinExistence type="inferred from homology"/>
<evidence type="ECO:0000256" key="10">
    <source>
        <dbReference type="SAM" id="MobiDB-lite"/>
    </source>
</evidence>
<comment type="similarity">
    <text evidence="8">Belongs to the HSF family.</text>
</comment>
<feature type="compositionally biased region" description="Low complexity" evidence="10">
    <location>
        <begin position="1"/>
        <end position="16"/>
    </location>
</feature>
<dbReference type="InterPro" id="IPR036390">
    <property type="entry name" value="WH_DNA-bd_sf"/>
</dbReference>
<keyword evidence="4" id="KW-0346">Stress response</keyword>
<dbReference type="PROSITE" id="PS00434">
    <property type="entry name" value="HSF_DOMAIN"/>
    <property type="match status" value="1"/>
</dbReference>
<keyword evidence="3" id="KW-0805">Transcription regulation</keyword>
<dbReference type="GO" id="GO:0005634">
    <property type="term" value="C:nucleus"/>
    <property type="evidence" value="ECO:0007669"/>
    <property type="project" value="UniProtKB-SubCell"/>
</dbReference>
<protein>
    <recommendedName>
        <fullName evidence="11">HSF-type DNA-binding domain-containing protein</fullName>
    </recommendedName>
</protein>
<dbReference type="GO" id="GO:0043565">
    <property type="term" value="F:sequence-specific DNA binding"/>
    <property type="evidence" value="ECO:0007669"/>
    <property type="project" value="InterPro"/>
</dbReference>
<evidence type="ECO:0000259" key="11">
    <source>
        <dbReference type="PROSITE" id="PS00434"/>
    </source>
</evidence>
<dbReference type="PANTHER" id="PTHR10015">
    <property type="entry name" value="HEAT SHOCK TRANSCRIPTION FACTOR"/>
    <property type="match status" value="1"/>
</dbReference>
<dbReference type="FunFam" id="1.10.10.10:FF:000057">
    <property type="entry name" value="Heat shock transcription factor 1"/>
    <property type="match status" value="1"/>
</dbReference>
<evidence type="ECO:0000256" key="6">
    <source>
        <dbReference type="ARBA" id="ARBA00023163"/>
    </source>
</evidence>
<feature type="coiled-coil region" evidence="9">
    <location>
        <begin position="143"/>
        <end position="184"/>
    </location>
</feature>
<feature type="region of interest" description="Disordered" evidence="10">
    <location>
        <begin position="212"/>
        <end position="247"/>
    </location>
</feature>
<dbReference type="Gene3D" id="1.10.10.10">
    <property type="entry name" value="Winged helix-like DNA-binding domain superfamily/Winged helix DNA-binding domain"/>
    <property type="match status" value="1"/>
</dbReference>
<dbReference type="PANTHER" id="PTHR10015:SF427">
    <property type="entry name" value="HEAT SHOCK FACTOR PROTEIN"/>
    <property type="match status" value="1"/>
</dbReference>